<gene>
    <name evidence="1" type="ORF">C24_LOCUS17272</name>
</gene>
<accession>A0A5S9XQA4</accession>
<dbReference type="AlphaFoldDB" id="A0A5S9XQA4"/>
<dbReference type="EMBL" id="CACSHJ010000095">
    <property type="protein sequence ID" value="CAA0393979.1"/>
    <property type="molecule type" value="Genomic_DNA"/>
</dbReference>
<evidence type="ECO:0000313" key="2">
    <source>
        <dbReference type="Proteomes" id="UP000434276"/>
    </source>
</evidence>
<reference evidence="1 2" key="1">
    <citation type="submission" date="2019-12" db="EMBL/GenBank/DDBJ databases">
        <authorList>
            <person name="Jiao W.-B."/>
            <person name="Schneeberger K."/>
        </authorList>
    </citation>
    <scope>NUCLEOTIDE SEQUENCE [LARGE SCALE GENOMIC DNA]</scope>
    <source>
        <strain evidence="2">cv. C24</strain>
    </source>
</reference>
<organism evidence="1 2">
    <name type="scientific">Arabidopsis thaliana</name>
    <name type="common">Mouse-ear cress</name>
    <dbReference type="NCBI Taxonomy" id="3702"/>
    <lineage>
        <taxon>Eukaryota</taxon>
        <taxon>Viridiplantae</taxon>
        <taxon>Streptophyta</taxon>
        <taxon>Embryophyta</taxon>
        <taxon>Tracheophyta</taxon>
        <taxon>Spermatophyta</taxon>
        <taxon>Magnoliopsida</taxon>
        <taxon>eudicotyledons</taxon>
        <taxon>Gunneridae</taxon>
        <taxon>Pentapetalae</taxon>
        <taxon>rosids</taxon>
        <taxon>malvids</taxon>
        <taxon>Brassicales</taxon>
        <taxon>Brassicaceae</taxon>
        <taxon>Camelineae</taxon>
        <taxon>Arabidopsis</taxon>
    </lineage>
</organism>
<sequence>MSHNDHMKMHIAYGGLISLRDNKFSDSCGKLAKDYRIDPDLMMWSIFQELTKKQGVVRGVEQVWY</sequence>
<name>A0A5S9XQA4_ARATH</name>
<dbReference type="Proteomes" id="UP000434276">
    <property type="component" value="Unassembled WGS sequence"/>
</dbReference>
<protein>
    <submittedName>
        <fullName evidence="1">Uncharacterized protein</fullName>
    </submittedName>
</protein>
<proteinExistence type="predicted"/>
<evidence type="ECO:0000313" key="1">
    <source>
        <dbReference type="EMBL" id="CAA0393979.1"/>
    </source>
</evidence>
<dbReference type="OrthoDB" id="1112841at2759"/>